<name>A0ABQ1Q3J7_9ACTN</name>
<protein>
    <submittedName>
        <fullName evidence="2">Uncharacterized protein</fullName>
    </submittedName>
</protein>
<dbReference type="EMBL" id="BMCK01000001">
    <property type="protein sequence ID" value="GGD11180.1"/>
    <property type="molecule type" value="Genomic_DNA"/>
</dbReference>
<feature type="region of interest" description="Disordered" evidence="1">
    <location>
        <begin position="1"/>
        <end position="29"/>
    </location>
</feature>
<feature type="compositionally biased region" description="Basic and acidic residues" evidence="1">
    <location>
        <begin position="67"/>
        <end position="80"/>
    </location>
</feature>
<sequence length="101" mass="11277">MDEERASEPAAGGHAPHHDEDLDHDHDHHVLGGNALMREVWDGEVGRFWVEETDRYEQMNAGFGGRLRADSPRLGGDRHSPQATRNSRGRLPRRCGLACPS</sequence>
<feature type="compositionally biased region" description="Basic and acidic residues" evidence="1">
    <location>
        <begin position="16"/>
        <end position="29"/>
    </location>
</feature>
<accession>A0ABQ1Q3J7</accession>
<evidence type="ECO:0000313" key="3">
    <source>
        <dbReference type="Proteomes" id="UP000630594"/>
    </source>
</evidence>
<gene>
    <name evidence="2" type="ORF">GCM10007231_07430</name>
</gene>
<keyword evidence="3" id="KW-1185">Reference proteome</keyword>
<dbReference type="Proteomes" id="UP000630594">
    <property type="component" value="Unassembled WGS sequence"/>
</dbReference>
<feature type="region of interest" description="Disordered" evidence="1">
    <location>
        <begin position="60"/>
        <end position="101"/>
    </location>
</feature>
<evidence type="ECO:0000313" key="2">
    <source>
        <dbReference type="EMBL" id="GGD11180.1"/>
    </source>
</evidence>
<organism evidence="2 3">
    <name type="scientific">Nocardioides daphniae</name>
    <dbReference type="NCBI Taxonomy" id="402297"/>
    <lineage>
        <taxon>Bacteria</taxon>
        <taxon>Bacillati</taxon>
        <taxon>Actinomycetota</taxon>
        <taxon>Actinomycetes</taxon>
        <taxon>Propionibacteriales</taxon>
        <taxon>Nocardioidaceae</taxon>
        <taxon>Nocardioides</taxon>
    </lineage>
</organism>
<evidence type="ECO:0000256" key="1">
    <source>
        <dbReference type="SAM" id="MobiDB-lite"/>
    </source>
</evidence>
<reference evidence="3" key="1">
    <citation type="journal article" date="2019" name="Int. J. Syst. Evol. Microbiol.">
        <title>The Global Catalogue of Microorganisms (GCM) 10K type strain sequencing project: providing services to taxonomists for standard genome sequencing and annotation.</title>
        <authorList>
            <consortium name="The Broad Institute Genomics Platform"/>
            <consortium name="The Broad Institute Genome Sequencing Center for Infectious Disease"/>
            <person name="Wu L."/>
            <person name="Ma J."/>
        </authorList>
    </citation>
    <scope>NUCLEOTIDE SEQUENCE [LARGE SCALE GENOMIC DNA]</scope>
    <source>
        <strain evidence="3">CCM 7403</strain>
    </source>
</reference>
<proteinExistence type="predicted"/>
<comment type="caution">
    <text evidence="2">The sequence shown here is derived from an EMBL/GenBank/DDBJ whole genome shotgun (WGS) entry which is preliminary data.</text>
</comment>